<dbReference type="InterPro" id="IPR002083">
    <property type="entry name" value="MATH/TRAF_dom"/>
</dbReference>
<dbReference type="Pfam" id="PF00443">
    <property type="entry name" value="UCH"/>
    <property type="match status" value="1"/>
</dbReference>
<dbReference type="GO" id="GO:0005634">
    <property type="term" value="C:nucleus"/>
    <property type="evidence" value="ECO:0007669"/>
    <property type="project" value="UniProtKB-ARBA"/>
</dbReference>
<dbReference type="Gene3D" id="3.90.70.10">
    <property type="entry name" value="Cysteine proteinases"/>
    <property type="match status" value="1"/>
</dbReference>
<proteinExistence type="inferred from homology"/>
<dbReference type="InterPro" id="IPR029346">
    <property type="entry name" value="USP_C"/>
</dbReference>
<dbReference type="Pfam" id="PF14533">
    <property type="entry name" value="USP7_C2"/>
    <property type="match status" value="1"/>
</dbReference>
<dbReference type="PROSITE" id="PS50144">
    <property type="entry name" value="MATH"/>
    <property type="match status" value="1"/>
</dbReference>
<dbReference type="GO" id="GO:0004843">
    <property type="term" value="F:cysteine-type deubiquitinase activity"/>
    <property type="evidence" value="ECO:0007669"/>
    <property type="project" value="UniProtKB-EC"/>
</dbReference>
<gene>
    <name evidence="10" type="ORF">C2845_PM17G11820</name>
</gene>
<dbReference type="GO" id="GO:0031647">
    <property type="term" value="P:regulation of protein stability"/>
    <property type="evidence" value="ECO:0007669"/>
    <property type="project" value="UniProtKB-ARBA"/>
</dbReference>
<evidence type="ECO:0000256" key="6">
    <source>
        <dbReference type="ARBA" id="ARBA00022801"/>
    </source>
</evidence>
<dbReference type="SUPFAM" id="SSF49599">
    <property type="entry name" value="TRAF domain-like"/>
    <property type="match status" value="1"/>
</dbReference>
<keyword evidence="11" id="KW-1185">Reference proteome</keyword>
<accession>A0A3L6Q164</accession>
<dbReference type="InterPro" id="IPR008974">
    <property type="entry name" value="TRAF-like"/>
</dbReference>
<evidence type="ECO:0000313" key="10">
    <source>
        <dbReference type="EMBL" id="RLM69738.1"/>
    </source>
</evidence>
<evidence type="ECO:0000313" key="11">
    <source>
        <dbReference type="Proteomes" id="UP000275267"/>
    </source>
</evidence>
<dbReference type="PANTHER" id="PTHR24006:SF771">
    <property type="entry name" value="OS11G0573000 PROTEIN"/>
    <property type="match status" value="1"/>
</dbReference>
<dbReference type="SMART" id="SM00061">
    <property type="entry name" value="MATH"/>
    <property type="match status" value="1"/>
</dbReference>
<dbReference type="PROSITE" id="PS00973">
    <property type="entry name" value="USP_2"/>
    <property type="match status" value="1"/>
</dbReference>
<comment type="similarity">
    <text evidence="2">Belongs to the peptidase C19 family.</text>
</comment>
<dbReference type="OrthoDB" id="289038at2759"/>
<feature type="domain" description="MATH" evidence="8">
    <location>
        <begin position="60"/>
        <end position="185"/>
    </location>
</feature>
<evidence type="ECO:0000256" key="5">
    <source>
        <dbReference type="ARBA" id="ARBA00022786"/>
    </source>
</evidence>
<evidence type="ECO:0000256" key="3">
    <source>
        <dbReference type="ARBA" id="ARBA00012759"/>
    </source>
</evidence>
<evidence type="ECO:0000256" key="2">
    <source>
        <dbReference type="ARBA" id="ARBA00009085"/>
    </source>
</evidence>
<dbReference type="CDD" id="cd02659">
    <property type="entry name" value="peptidase_C19C"/>
    <property type="match status" value="1"/>
</dbReference>
<name>A0A3L6Q164_PANMI</name>
<dbReference type="Pfam" id="PF22486">
    <property type="entry name" value="MATH_2"/>
    <property type="match status" value="1"/>
</dbReference>
<dbReference type="EC" id="3.4.19.12" evidence="3"/>
<dbReference type="GO" id="GO:0016579">
    <property type="term" value="P:protein deubiquitination"/>
    <property type="evidence" value="ECO:0007669"/>
    <property type="project" value="InterPro"/>
</dbReference>
<dbReference type="InterPro" id="IPR038765">
    <property type="entry name" value="Papain-like_cys_pep_sf"/>
</dbReference>
<dbReference type="PANTHER" id="PTHR24006">
    <property type="entry name" value="UBIQUITIN CARBOXYL-TERMINAL HYDROLASE"/>
    <property type="match status" value="1"/>
</dbReference>
<sequence>MVTPAPTVGQEDEEMLVPHQEVAAADADAAQPMEAVAQTEEAHTEVASTAESQPVEDLPTSRFTWTIENFTRFNGKKQYSEVFVVGGFKWRVLIFPKGNNVDYFSMYLDVADSANLPYGWSRYAQFSLAVVNQIQPNYTLRKDTQHQFNARESDWGFTSFMPLSELYDPSRGYLVNDTVVVEAEVSFRRMVDYWAHDSKKETGYVGLKNQGATCYMNSLLQTLYHIPYFRKAVYHMPTTENDMPSGSIPLALQSLFYKLQYSDSSVATKELTKSFGWDTCDSFMQHDVQELNRVLCEKLEDKMKGTVVEGTIEQLFEGHHINYIECINVDYKSNRKESFYDLQLDVKGCRDVYSSFDKYVEVERLEGDNKYHAENHGLQDAKKGVLFLDFPPVLQLQLKRFEYDYIRDANVKINDRYEFPLQLDLDRDGGKYLAPDADRSTRNLYALHSVLVHSGGVHGGHYYAFIRPTLSEQWYKFDDERVTKEGAKRALEEQYGGEEEFPQINPGFNNAPFKFTKHSNAYMLVYIRESDKEKIMCTVDEKDIAEHLRVRLKKEQEDKEHKKKEKAEAHLYTIIKVARDEDLKQQIGKDIYFDLVDHEKVHNFRIQKQMSFISFKEEVANVYGIPVQFQRFWLWAKRQNHTYRPNRPLTPDEETQYVGQLREANKALSCELKLFLEVELGLDLRPLPPPKKRKDDILLFFKLYNPEKEELCFMGRLFVKAFGKPSEILAKLNEMAGFSPDQEIELYEARLFSEIKFEPTVMCEVIDKKLTFCSNQLDDGDIICFQKSPRADHDTQMRYPDVPSFLEYVHNRQVVHFRSLDKPKDDDFSLELSKLHTYDDVVERVARQLGLDDPAKIRLTSHNCYSQQPKPQPIKYRGVEHLLDMLIHYNQTSDILYYEVLDIPLPELQFLKTLKVAFHHPTKDEVVIHSIRLPKNSTIADVINDLKTKVELSSPNAELRVLEVFYHKIYKIFPLLEKIENINDQYWTLRAEEIPEEEKNIGPNDRLIHVYHFMKDINQTQQIQNFGDPFFLLVREGETLAEVKKRIQSKLQVSDEEFSKWKFAFISMNRPDYLQDSDVITSRFQRREVYGAWEQYLGMEHTDTAPKRAYTVNQNRHSYEKPVRIYN</sequence>
<evidence type="ECO:0000256" key="4">
    <source>
        <dbReference type="ARBA" id="ARBA00022670"/>
    </source>
</evidence>
<comment type="catalytic activity">
    <reaction evidence="1">
        <text>Thiol-dependent hydrolysis of ester, thioester, amide, peptide and isopeptide bonds formed by the C-terminal Gly of ubiquitin (a 76-residue protein attached to proteins as an intracellular targeting signal).</text>
        <dbReference type="EC" id="3.4.19.12"/>
    </reaction>
</comment>
<keyword evidence="5" id="KW-0833">Ubl conjugation pathway</keyword>
<dbReference type="GO" id="GO:0010078">
    <property type="term" value="P:maintenance of root meristem identity"/>
    <property type="evidence" value="ECO:0007669"/>
    <property type="project" value="UniProtKB-ARBA"/>
</dbReference>
<dbReference type="GO" id="GO:0009867">
    <property type="term" value="P:jasmonic acid mediated signaling pathway"/>
    <property type="evidence" value="ECO:0007669"/>
    <property type="project" value="UniProtKB-ARBA"/>
</dbReference>
<dbReference type="InterPro" id="IPR050164">
    <property type="entry name" value="Peptidase_C19"/>
</dbReference>
<dbReference type="Proteomes" id="UP000275267">
    <property type="component" value="Unassembled WGS sequence"/>
</dbReference>
<dbReference type="STRING" id="4540.A0A3L6Q164"/>
<dbReference type="GO" id="GO:0006508">
    <property type="term" value="P:proteolysis"/>
    <property type="evidence" value="ECO:0007669"/>
    <property type="project" value="UniProtKB-KW"/>
</dbReference>
<dbReference type="Pfam" id="PF12436">
    <property type="entry name" value="USP7_ICP0_bdg"/>
    <property type="match status" value="1"/>
</dbReference>
<dbReference type="InterPro" id="IPR018200">
    <property type="entry name" value="USP_CS"/>
</dbReference>
<keyword evidence="6" id="KW-0378">Hydrolase</keyword>
<dbReference type="InterPro" id="IPR028889">
    <property type="entry name" value="USP"/>
</dbReference>
<feature type="domain" description="USP" evidence="9">
    <location>
        <begin position="205"/>
        <end position="529"/>
    </location>
</feature>
<dbReference type="SUPFAM" id="SSF54001">
    <property type="entry name" value="Cysteine proteinases"/>
    <property type="match status" value="1"/>
</dbReference>
<evidence type="ECO:0000259" key="8">
    <source>
        <dbReference type="PROSITE" id="PS50144"/>
    </source>
</evidence>
<evidence type="ECO:0000259" key="9">
    <source>
        <dbReference type="PROSITE" id="PS50235"/>
    </source>
</evidence>
<protein>
    <recommendedName>
        <fullName evidence="3">ubiquitinyl hydrolase 1</fullName>
        <ecNumber evidence="3">3.4.19.12</ecNumber>
    </recommendedName>
</protein>
<dbReference type="AlphaFoldDB" id="A0A3L6Q164"/>
<dbReference type="InterPro" id="IPR024729">
    <property type="entry name" value="USP7_ICP0-binding_dom"/>
</dbReference>
<dbReference type="CDD" id="cd00121">
    <property type="entry name" value="MATH"/>
    <property type="match status" value="1"/>
</dbReference>
<comment type="caution">
    <text evidence="10">The sequence shown here is derived from an EMBL/GenBank/DDBJ whole genome shotgun (WGS) entry which is preliminary data.</text>
</comment>
<dbReference type="FunFam" id="3.90.70.10:FF:000002">
    <property type="entry name" value="Ubiquitin carboxyl-terminal hydrolase 13"/>
    <property type="match status" value="1"/>
</dbReference>
<dbReference type="PROSITE" id="PS00972">
    <property type="entry name" value="USP_1"/>
    <property type="match status" value="1"/>
</dbReference>
<dbReference type="EMBL" id="PQIB02000014">
    <property type="protein sequence ID" value="RLM69738.1"/>
    <property type="molecule type" value="Genomic_DNA"/>
</dbReference>
<dbReference type="Gene3D" id="3.10.20.90">
    <property type="entry name" value="Phosphatidylinositol 3-kinase Catalytic Subunit, Chain A, domain 1"/>
    <property type="match status" value="2"/>
</dbReference>
<reference evidence="11" key="1">
    <citation type="journal article" date="2019" name="Nat. Commun.">
        <title>The genome of broomcorn millet.</title>
        <authorList>
            <person name="Zou C."/>
            <person name="Miki D."/>
            <person name="Li D."/>
            <person name="Tang Q."/>
            <person name="Xiao L."/>
            <person name="Rajput S."/>
            <person name="Deng P."/>
            <person name="Jia W."/>
            <person name="Huang R."/>
            <person name="Zhang M."/>
            <person name="Sun Y."/>
            <person name="Hu J."/>
            <person name="Fu X."/>
            <person name="Schnable P.S."/>
            <person name="Li F."/>
            <person name="Zhang H."/>
            <person name="Feng B."/>
            <person name="Zhu X."/>
            <person name="Liu R."/>
            <person name="Schnable J.C."/>
            <person name="Zhu J.-K."/>
            <person name="Zhang H."/>
        </authorList>
    </citation>
    <scope>NUCLEOTIDE SEQUENCE [LARGE SCALE GENOMIC DNA]</scope>
</reference>
<dbReference type="Gene3D" id="2.60.210.10">
    <property type="entry name" value="Apoptosis, Tumor Necrosis Factor Receptor Associated Protein 2, Chain A"/>
    <property type="match status" value="1"/>
</dbReference>
<keyword evidence="7" id="KW-0788">Thiol protease</keyword>
<evidence type="ECO:0000256" key="7">
    <source>
        <dbReference type="ARBA" id="ARBA00022807"/>
    </source>
</evidence>
<dbReference type="GO" id="GO:0005829">
    <property type="term" value="C:cytosol"/>
    <property type="evidence" value="ECO:0007669"/>
    <property type="project" value="TreeGrafter"/>
</dbReference>
<evidence type="ECO:0000256" key="1">
    <source>
        <dbReference type="ARBA" id="ARBA00000707"/>
    </source>
</evidence>
<keyword evidence="4" id="KW-0645">Protease</keyword>
<dbReference type="FunFam" id="2.60.210.10:FF:000005">
    <property type="entry name" value="Ubiquitin carboxyl-terminal hydrolase 13"/>
    <property type="match status" value="1"/>
</dbReference>
<organism evidence="10 11">
    <name type="scientific">Panicum miliaceum</name>
    <name type="common">Proso millet</name>
    <name type="synonym">Broomcorn millet</name>
    <dbReference type="NCBI Taxonomy" id="4540"/>
    <lineage>
        <taxon>Eukaryota</taxon>
        <taxon>Viridiplantae</taxon>
        <taxon>Streptophyta</taxon>
        <taxon>Embryophyta</taxon>
        <taxon>Tracheophyta</taxon>
        <taxon>Spermatophyta</taxon>
        <taxon>Magnoliopsida</taxon>
        <taxon>Liliopsida</taxon>
        <taxon>Poales</taxon>
        <taxon>Poaceae</taxon>
        <taxon>PACMAD clade</taxon>
        <taxon>Panicoideae</taxon>
        <taxon>Panicodae</taxon>
        <taxon>Paniceae</taxon>
        <taxon>Panicinae</taxon>
        <taxon>Panicum</taxon>
        <taxon>Panicum sect. Panicum</taxon>
    </lineage>
</organism>
<dbReference type="InterPro" id="IPR001394">
    <property type="entry name" value="Peptidase_C19_UCH"/>
</dbReference>
<dbReference type="PROSITE" id="PS50235">
    <property type="entry name" value="USP_3"/>
    <property type="match status" value="1"/>
</dbReference>
<dbReference type="FunFam" id="3.10.20.90:FF:000050">
    <property type="entry name" value="Ubiquitin carboxyl-terminal hydrolase 13"/>
    <property type="match status" value="1"/>
</dbReference>
<dbReference type="GO" id="GO:2000280">
    <property type="term" value="P:regulation of root development"/>
    <property type="evidence" value="ECO:0007669"/>
    <property type="project" value="UniProtKB-ARBA"/>
</dbReference>
<dbReference type="FunFam" id="3.10.20.90:FF:000034">
    <property type="entry name" value="Ubiquitin carboxyl-terminal hydrolase 13"/>
    <property type="match status" value="1"/>
</dbReference>